<dbReference type="RefSeq" id="XP_044360438.1">
    <property type="nucleotide sequence ID" value="XM_044504503.1"/>
</dbReference>
<dbReference type="SMR" id="A0A3B6HTY8"/>
<dbReference type="EnsemblPlants" id="TraesCS4A02G185800.1">
    <property type="protein sequence ID" value="TraesCS4A02G185800.1.cds1"/>
    <property type="gene ID" value="TraesCS4A02G185800"/>
</dbReference>
<dbReference type="Gramene" id="TraesCS4A03G0502100.1">
    <property type="protein sequence ID" value="TraesCS4A03G0502100.1.CDS1"/>
    <property type="gene ID" value="TraesCS4A03G0502100"/>
</dbReference>
<dbReference type="Gene3D" id="3.30.40.10">
    <property type="entry name" value="Zinc/RING finger domain, C3HC4 (zinc finger)"/>
    <property type="match status" value="1"/>
</dbReference>
<evidence type="ECO:0000259" key="5">
    <source>
        <dbReference type="PROSITE" id="PS50089"/>
    </source>
</evidence>
<proteinExistence type="predicted"/>
<dbReference type="PaxDb" id="4565-Traes_4AL_259A1E26D.1"/>
<dbReference type="InterPro" id="IPR001841">
    <property type="entry name" value="Znf_RING"/>
</dbReference>
<dbReference type="STRING" id="4565.A0A3B6HTY8"/>
<dbReference type="Proteomes" id="UP000019116">
    <property type="component" value="Chromosome 4A"/>
</dbReference>
<dbReference type="Pfam" id="PF13639">
    <property type="entry name" value="zf-RING_2"/>
    <property type="match status" value="1"/>
</dbReference>
<dbReference type="PANTHER" id="PTHR45931">
    <property type="entry name" value="SI:CH211-59O9.10"/>
    <property type="match status" value="1"/>
</dbReference>
<dbReference type="SUPFAM" id="SSF57850">
    <property type="entry name" value="RING/U-box"/>
    <property type="match status" value="1"/>
</dbReference>
<evidence type="ECO:0000256" key="2">
    <source>
        <dbReference type="ARBA" id="ARBA00022771"/>
    </source>
</evidence>
<feature type="domain" description="RING-type" evidence="5">
    <location>
        <begin position="95"/>
        <end position="136"/>
    </location>
</feature>
<reference evidence="6" key="2">
    <citation type="submission" date="2018-10" db="UniProtKB">
        <authorList>
            <consortium name="EnsemblPlants"/>
        </authorList>
    </citation>
    <scope>IDENTIFICATION</scope>
</reference>
<dbReference type="PROSITE" id="PS50089">
    <property type="entry name" value="ZF_RING_2"/>
    <property type="match status" value="1"/>
</dbReference>
<dbReference type="AlphaFoldDB" id="A0A3B6HTY8"/>
<protein>
    <recommendedName>
        <fullName evidence="5">RING-type domain-containing protein</fullName>
    </recommendedName>
</protein>
<dbReference type="GO" id="GO:0008270">
    <property type="term" value="F:zinc ion binding"/>
    <property type="evidence" value="ECO:0007669"/>
    <property type="project" value="UniProtKB-KW"/>
</dbReference>
<evidence type="ECO:0000313" key="6">
    <source>
        <dbReference type="EnsemblPlants" id="TraesCS4A02G185800.1.cds1"/>
    </source>
</evidence>
<evidence type="ECO:0000256" key="4">
    <source>
        <dbReference type="PROSITE-ProRule" id="PRU00175"/>
    </source>
</evidence>
<keyword evidence="3" id="KW-0862">Zinc</keyword>
<dbReference type="Gramene" id="TraesCS4A02G185800.1">
    <property type="protein sequence ID" value="TraesCS4A02G185800.1.cds1"/>
    <property type="gene ID" value="TraesCS4A02G185800"/>
</dbReference>
<dbReference type="OrthoDB" id="21204at2759"/>
<dbReference type="InterPro" id="IPR013083">
    <property type="entry name" value="Znf_RING/FYVE/PHD"/>
</dbReference>
<dbReference type="PANTHER" id="PTHR45931:SF23">
    <property type="entry name" value="OS12G0134500 PROTEIN"/>
    <property type="match status" value="1"/>
</dbReference>
<keyword evidence="7" id="KW-1185">Reference proteome</keyword>
<dbReference type="SMART" id="SM00184">
    <property type="entry name" value="RING"/>
    <property type="match status" value="1"/>
</dbReference>
<dbReference type="GO" id="GO:0016567">
    <property type="term" value="P:protein ubiquitination"/>
    <property type="evidence" value="ECO:0000318"/>
    <property type="project" value="GO_Central"/>
</dbReference>
<dbReference type="GeneID" id="123082086"/>
<evidence type="ECO:0000256" key="1">
    <source>
        <dbReference type="ARBA" id="ARBA00022723"/>
    </source>
</evidence>
<dbReference type="OMA" id="HESCIFR"/>
<organism evidence="6">
    <name type="scientific">Triticum aestivum</name>
    <name type="common">Wheat</name>
    <dbReference type="NCBI Taxonomy" id="4565"/>
    <lineage>
        <taxon>Eukaryota</taxon>
        <taxon>Viridiplantae</taxon>
        <taxon>Streptophyta</taxon>
        <taxon>Embryophyta</taxon>
        <taxon>Tracheophyta</taxon>
        <taxon>Spermatophyta</taxon>
        <taxon>Magnoliopsida</taxon>
        <taxon>Liliopsida</taxon>
        <taxon>Poales</taxon>
        <taxon>Poaceae</taxon>
        <taxon>BOP clade</taxon>
        <taxon>Pooideae</taxon>
        <taxon>Triticodae</taxon>
        <taxon>Triticeae</taxon>
        <taxon>Triticinae</taxon>
        <taxon>Triticum</taxon>
    </lineage>
</organism>
<sequence>MDGSSPYYDAAAGEQTRPAPARLVSISQPGSFITEFRLLERDTYFHGFMRGGNGDGHDDGSSGYRYGSFGAVPASEEAIAGLEEAAVEETREAECAVCKESFEVGDKIRKMPCSRGYHESCIFRWLRISRACPLCRFPVSAADDRTE</sequence>
<dbReference type="InterPro" id="IPR051834">
    <property type="entry name" value="RING_finger_E3_ligase"/>
</dbReference>
<evidence type="ECO:0000313" key="7">
    <source>
        <dbReference type="Proteomes" id="UP000019116"/>
    </source>
</evidence>
<accession>A0A3B6HTY8</accession>
<dbReference type="GO" id="GO:0061630">
    <property type="term" value="F:ubiquitin protein ligase activity"/>
    <property type="evidence" value="ECO:0000318"/>
    <property type="project" value="GO_Central"/>
</dbReference>
<reference evidence="6" key="1">
    <citation type="submission" date="2018-08" db="EMBL/GenBank/DDBJ databases">
        <authorList>
            <person name="Rossello M."/>
        </authorList>
    </citation>
    <scope>NUCLEOTIDE SEQUENCE [LARGE SCALE GENOMIC DNA]</scope>
    <source>
        <strain evidence="6">cv. Chinese Spring</strain>
    </source>
</reference>
<evidence type="ECO:0000256" key="3">
    <source>
        <dbReference type="ARBA" id="ARBA00022833"/>
    </source>
</evidence>
<name>A0A3B6HTY8_WHEAT</name>
<gene>
    <name evidence="6" type="primary">LOC123082086</name>
</gene>
<dbReference type="GO" id="GO:0005737">
    <property type="term" value="C:cytoplasm"/>
    <property type="evidence" value="ECO:0000318"/>
    <property type="project" value="GO_Central"/>
</dbReference>
<keyword evidence="2 4" id="KW-0863">Zinc-finger</keyword>
<keyword evidence="1" id="KW-0479">Metal-binding</keyword>